<comment type="caution">
    <text evidence="1">The sequence shown here is derived from an EMBL/GenBank/DDBJ whole genome shotgun (WGS) entry which is preliminary data.</text>
</comment>
<gene>
    <name evidence="1" type="ORF">EDB92DRAFT_1850535</name>
</gene>
<feature type="non-terminal residue" evidence="1">
    <location>
        <position position="309"/>
    </location>
</feature>
<dbReference type="AlphaFoldDB" id="A0AAD4QEU2"/>
<dbReference type="EMBL" id="JAKELL010000015">
    <property type="protein sequence ID" value="KAH8994193.1"/>
    <property type="molecule type" value="Genomic_DNA"/>
</dbReference>
<sequence length="309" mass="35177">MKRTREQVEEILRRYERHISGLEHSKVEADGMKDVDQQTSLYQDAMDNATYGLMRQLPGVSSDEHHRFGSVLNSDIFNTPATTSAPLTPQLVFPGQQVRALARLGHRLREVLDGQVAEGYEEVLESLKSVDQVPVSSRHPNGLMRRQLWRLQDLRDGGGLGFTVELFFLSLRRLLSMSPLHESNSVFYVGTFKIITSHWMEGRESLGTHRILLNIICDLIVRDRGIFSDFSYPKSITNMLLDTVSDMLRGYEGPDEHIHEAVREIESADPDEHIRDAVWETEDGEPILMDKRELQGKALAAISRPRSNL</sequence>
<keyword evidence="2" id="KW-1185">Reference proteome</keyword>
<accession>A0AAD4QEU2</accession>
<proteinExistence type="predicted"/>
<protein>
    <submittedName>
        <fullName evidence="1">Uncharacterized protein</fullName>
    </submittedName>
</protein>
<dbReference type="Proteomes" id="UP001201163">
    <property type="component" value="Unassembled WGS sequence"/>
</dbReference>
<organism evidence="1 2">
    <name type="scientific">Lactarius akahatsu</name>
    <dbReference type="NCBI Taxonomy" id="416441"/>
    <lineage>
        <taxon>Eukaryota</taxon>
        <taxon>Fungi</taxon>
        <taxon>Dikarya</taxon>
        <taxon>Basidiomycota</taxon>
        <taxon>Agaricomycotina</taxon>
        <taxon>Agaricomycetes</taxon>
        <taxon>Russulales</taxon>
        <taxon>Russulaceae</taxon>
        <taxon>Lactarius</taxon>
    </lineage>
</organism>
<evidence type="ECO:0000313" key="1">
    <source>
        <dbReference type="EMBL" id="KAH8994193.1"/>
    </source>
</evidence>
<evidence type="ECO:0000313" key="2">
    <source>
        <dbReference type="Proteomes" id="UP001201163"/>
    </source>
</evidence>
<name>A0AAD4QEU2_9AGAM</name>
<reference evidence="1" key="1">
    <citation type="submission" date="2022-01" db="EMBL/GenBank/DDBJ databases">
        <title>Comparative genomics reveals a dynamic genome evolution in the ectomycorrhizal milk-cap (Lactarius) mushrooms.</title>
        <authorList>
            <consortium name="DOE Joint Genome Institute"/>
            <person name="Lebreton A."/>
            <person name="Tang N."/>
            <person name="Kuo A."/>
            <person name="LaButti K."/>
            <person name="Drula E."/>
            <person name="Barry K."/>
            <person name="Clum A."/>
            <person name="Lipzen A."/>
            <person name="Mousain D."/>
            <person name="Ng V."/>
            <person name="Wang R."/>
            <person name="Wang X."/>
            <person name="Dai Y."/>
            <person name="Henrissat B."/>
            <person name="Grigoriev I.V."/>
            <person name="Guerin-Laguette A."/>
            <person name="Yu F."/>
            <person name="Martin F.M."/>
        </authorList>
    </citation>
    <scope>NUCLEOTIDE SEQUENCE</scope>
    <source>
        <strain evidence="1">QP</strain>
    </source>
</reference>